<dbReference type="CDD" id="cd00609">
    <property type="entry name" value="AAT_like"/>
    <property type="match status" value="1"/>
</dbReference>
<dbReference type="InterPro" id="IPR015424">
    <property type="entry name" value="PyrdxlP-dep_Trfase"/>
</dbReference>
<accession>A0A437QN54</accession>
<evidence type="ECO:0000256" key="4">
    <source>
        <dbReference type="ARBA" id="ARBA00022576"/>
    </source>
</evidence>
<keyword evidence="4 8" id="KW-0032">Aminotransferase</keyword>
<feature type="domain" description="Aminotransferase class I/classII large" evidence="7">
    <location>
        <begin position="39"/>
        <end position="386"/>
    </location>
</feature>
<dbReference type="Pfam" id="PF00155">
    <property type="entry name" value="Aminotran_1_2"/>
    <property type="match status" value="1"/>
</dbReference>
<evidence type="ECO:0000256" key="3">
    <source>
        <dbReference type="ARBA" id="ARBA00011738"/>
    </source>
</evidence>
<dbReference type="RefSeq" id="WP_127765461.1">
    <property type="nucleotide sequence ID" value="NZ_SADE01000002.1"/>
</dbReference>
<organism evidence="8 9">
    <name type="scientific">Hwanghaeella grinnelliae</name>
    <dbReference type="NCBI Taxonomy" id="2500179"/>
    <lineage>
        <taxon>Bacteria</taxon>
        <taxon>Pseudomonadati</taxon>
        <taxon>Pseudomonadota</taxon>
        <taxon>Alphaproteobacteria</taxon>
        <taxon>Rhodospirillales</taxon>
        <taxon>Rhodospirillaceae</taxon>
        <taxon>Hwanghaeella</taxon>
    </lineage>
</organism>
<dbReference type="GO" id="GO:0008483">
    <property type="term" value="F:transaminase activity"/>
    <property type="evidence" value="ECO:0007669"/>
    <property type="project" value="UniProtKB-KW"/>
</dbReference>
<evidence type="ECO:0000256" key="5">
    <source>
        <dbReference type="ARBA" id="ARBA00022679"/>
    </source>
</evidence>
<dbReference type="FunFam" id="3.40.640.10:FF:000053">
    <property type="entry name" value="Aminotransferase, class I"/>
    <property type="match status" value="1"/>
</dbReference>
<reference evidence="9" key="1">
    <citation type="submission" date="2019-01" db="EMBL/GenBank/DDBJ databases">
        <title>Gri0909 isolated from a small marine red alga.</title>
        <authorList>
            <person name="Kim J."/>
            <person name="Jeong S.E."/>
            <person name="Jeon C.O."/>
        </authorList>
    </citation>
    <scope>NUCLEOTIDE SEQUENCE [LARGE SCALE GENOMIC DNA]</scope>
    <source>
        <strain evidence="9">Gri0909</strain>
    </source>
</reference>
<evidence type="ECO:0000256" key="2">
    <source>
        <dbReference type="ARBA" id="ARBA00007441"/>
    </source>
</evidence>
<comment type="caution">
    <text evidence="8">The sequence shown here is derived from an EMBL/GenBank/DDBJ whole genome shotgun (WGS) entry which is preliminary data.</text>
</comment>
<dbReference type="SUPFAM" id="SSF53383">
    <property type="entry name" value="PLP-dependent transferases"/>
    <property type="match status" value="1"/>
</dbReference>
<dbReference type="Gene3D" id="3.90.1150.10">
    <property type="entry name" value="Aspartate Aminotransferase, domain 1"/>
    <property type="match status" value="1"/>
</dbReference>
<comment type="similarity">
    <text evidence="2">Belongs to the class-I pyridoxal-phosphate-dependent aminotransferase family.</text>
</comment>
<keyword evidence="9" id="KW-1185">Reference proteome</keyword>
<dbReference type="EMBL" id="SADE01000002">
    <property type="protein sequence ID" value="RVU35984.1"/>
    <property type="molecule type" value="Genomic_DNA"/>
</dbReference>
<sequence>MTFDYSAILSSRAAAAASPWKGYPPYHFVGGNIDEPTVPSEALAEAVKKVLLAEGHDMAKYGMESGPQGYLPLRQFICDNLKRCAAMKVSPDEVLVTTGSLQAMDLVNAALLEPGDVVVLEGANYGGALSRLRKLGVDFVGVDLDEGGMRMDSLRDTMEALKADGRKPKMIYTIPTVQNPTGTVMSTERRLEMLEIARDYDVPIFEDDCYADLIWEGERPPAIYSLDTDGRVIYCATFSKTIAPALRVGYIVAPWTVLKHIMPLKTDGGSGALEQMVLAEYLPSNFERHVNGLLPMLKEKAEAMTQSLDEHFGASADYIKPIGGIYIWVTLPDMVDTRKLSAAAAAAGVALNPGPEWSVDGEANKHRMRLCFGHPSVENIKEGIAKLADVCHREFGVPLRSGNVHRG</sequence>
<comment type="cofactor">
    <cofactor evidence="1">
        <name>pyridoxal 5'-phosphate</name>
        <dbReference type="ChEBI" id="CHEBI:597326"/>
    </cofactor>
</comment>
<dbReference type="GO" id="GO:1901605">
    <property type="term" value="P:alpha-amino acid metabolic process"/>
    <property type="evidence" value="ECO:0007669"/>
    <property type="project" value="TreeGrafter"/>
</dbReference>
<dbReference type="OrthoDB" id="9804020at2"/>
<name>A0A437QN54_9PROT</name>
<keyword evidence="5 8" id="KW-0808">Transferase</keyword>
<dbReference type="InterPro" id="IPR015422">
    <property type="entry name" value="PyrdxlP-dep_Trfase_small"/>
</dbReference>
<evidence type="ECO:0000256" key="6">
    <source>
        <dbReference type="ARBA" id="ARBA00022898"/>
    </source>
</evidence>
<dbReference type="GO" id="GO:0030170">
    <property type="term" value="F:pyridoxal phosphate binding"/>
    <property type="evidence" value="ECO:0007669"/>
    <property type="project" value="InterPro"/>
</dbReference>
<gene>
    <name evidence="8" type="ORF">EOI86_12095</name>
</gene>
<evidence type="ECO:0000313" key="8">
    <source>
        <dbReference type="EMBL" id="RVU35984.1"/>
    </source>
</evidence>
<keyword evidence="6" id="KW-0663">Pyridoxal phosphate</keyword>
<evidence type="ECO:0000313" key="9">
    <source>
        <dbReference type="Proteomes" id="UP000287447"/>
    </source>
</evidence>
<protein>
    <submittedName>
        <fullName evidence="8">PLP-dependent aminotransferase family protein</fullName>
    </submittedName>
</protein>
<dbReference type="Proteomes" id="UP000287447">
    <property type="component" value="Unassembled WGS sequence"/>
</dbReference>
<evidence type="ECO:0000256" key="1">
    <source>
        <dbReference type="ARBA" id="ARBA00001933"/>
    </source>
</evidence>
<dbReference type="InterPro" id="IPR050859">
    <property type="entry name" value="Class-I_PLP-dep_aminotransf"/>
</dbReference>
<comment type="subunit">
    <text evidence="3">Homodimer.</text>
</comment>
<dbReference type="InterPro" id="IPR015421">
    <property type="entry name" value="PyrdxlP-dep_Trfase_major"/>
</dbReference>
<dbReference type="PANTHER" id="PTHR42790">
    <property type="entry name" value="AMINOTRANSFERASE"/>
    <property type="match status" value="1"/>
</dbReference>
<dbReference type="PANTHER" id="PTHR42790:SF19">
    <property type="entry name" value="KYNURENINE_ALPHA-AMINOADIPATE AMINOTRANSFERASE, MITOCHONDRIAL"/>
    <property type="match status" value="1"/>
</dbReference>
<evidence type="ECO:0000259" key="7">
    <source>
        <dbReference type="Pfam" id="PF00155"/>
    </source>
</evidence>
<proteinExistence type="inferred from homology"/>
<dbReference type="Gene3D" id="3.40.640.10">
    <property type="entry name" value="Type I PLP-dependent aspartate aminotransferase-like (Major domain)"/>
    <property type="match status" value="1"/>
</dbReference>
<dbReference type="AlphaFoldDB" id="A0A437QN54"/>
<dbReference type="InterPro" id="IPR004839">
    <property type="entry name" value="Aminotransferase_I/II_large"/>
</dbReference>